<evidence type="ECO:0000313" key="1">
    <source>
        <dbReference type="EMBL" id="MEW9570441.1"/>
    </source>
</evidence>
<dbReference type="SUPFAM" id="SSF53756">
    <property type="entry name" value="UDP-Glycosyltransferase/glycogen phosphorylase"/>
    <property type="match status" value="1"/>
</dbReference>
<proteinExistence type="predicted"/>
<dbReference type="EMBL" id="JBFOHK010000001">
    <property type="protein sequence ID" value="MEW9570441.1"/>
    <property type="molecule type" value="Genomic_DNA"/>
</dbReference>
<dbReference type="Proteomes" id="UP001556220">
    <property type="component" value="Unassembled WGS sequence"/>
</dbReference>
<gene>
    <name evidence="1" type="ORF">ABQJ54_01610</name>
</gene>
<evidence type="ECO:0000313" key="2">
    <source>
        <dbReference type="Proteomes" id="UP001556220"/>
    </source>
</evidence>
<dbReference type="Gene3D" id="3.40.50.2000">
    <property type="entry name" value="Glycogen Phosphorylase B"/>
    <property type="match status" value="2"/>
</dbReference>
<dbReference type="RefSeq" id="WP_367852535.1">
    <property type="nucleotide sequence ID" value="NZ_JBFOHK010000001.1"/>
</dbReference>
<organism evidence="1 2">
    <name type="scientific">Rhodanobacter lycopersici</name>
    <dbReference type="NCBI Taxonomy" id="3162487"/>
    <lineage>
        <taxon>Bacteria</taxon>
        <taxon>Pseudomonadati</taxon>
        <taxon>Pseudomonadota</taxon>
        <taxon>Gammaproteobacteria</taxon>
        <taxon>Lysobacterales</taxon>
        <taxon>Rhodanobacteraceae</taxon>
        <taxon>Rhodanobacter</taxon>
    </lineage>
</organism>
<keyword evidence="1" id="KW-0808">Transferase</keyword>
<keyword evidence="2" id="KW-1185">Reference proteome</keyword>
<protein>
    <submittedName>
        <fullName evidence="1">Glycosyl transferase</fullName>
    </submittedName>
</protein>
<dbReference type="GO" id="GO:0016740">
    <property type="term" value="F:transferase activity"/>
    <property type="evidence" value="ECO:0007669"/>
    <property type="project" value="UniProtKB-KW"/>
</dbReference>
<name>A0ABV3QB83_9GAMM</name>
<accession>A0ABV3QB83</accession>
<comment type="caution">
    <text evidence="1">The sequence shown here is derived from an EMBL/GenBank/DDBJ whole genome shotgun (WGS) entry which is preliminary data.</text>
</comment>
<reference evidence="1 2" key="1">
    <citation type="submission" date="2024-06" db="EMBL/GenBank/DDBJ databases">
        <authorList>
            <person name="Woo H."/>
        </authorList>
    </citation>
    <scope>NUCLEOTIDE SEQUENCE [LARGE SCALE GENOMIC DNA]</scope>
    <source>
        <strain evidence="1 2">Si-c</strain>
    </source>
</reference>
<sequence>MFVFAAHHLSGNIAAQRFKGLLKYLDPAKYRIFVFAREPASGAAAASSTAGITIFPLPGHCVGSESSATASLLTLATAFLRPLPFLFARDAGRERPWLVQALAAADRLCAEKRAAGERCVAIGTYSPIDALVAAASLASRHRIDCLQDFRDGLVFEPLGKPGRLRTWMRKLIEARVVAAAGLITSVSPPLVADFQRRYPRKATAILPNGYDPADFAAPGRTADDDPRVAAILAREVPTGTQLIGHFGRIGASDGSASRSLDFFVDALNEFPASMADKHVMFVGELTEAERVTLERARFSVSALGSVERLLALQLMQRCDKLLLLTGSRASCATGKLFEYLAAGADIVCVSGVRNAATAILAETGAGCSLLTSAGASAGDALRVALSPRAADAHRDISPYSKLSQAGMLDRWISDMVQP</sequence>